<accession>A0ABX1GW32</accession>
<organism evidence="5 6">
    <name type="scientific">Croceivirga thetidis</name>
    <dbReference type="NCBI Taxonomy" id="2721623"/>
    <lineage>
        <taxon>Bacteria</taxon>
        <taxon>Pseudomonadati</taxon>
        <taxon>Bacteroidota</taxon>
        <taxon>Flavobacteriia</taxon>
        <taxon>Flavobacteriales</taxon>
        <taxon>Flavobacteriaceae</taxon>
        <taxon>Croceivirga</taxon>
    </lineage>
</organism>
<reference evidence="5 6" key="1">
    <citation type="submission" date="2020-04" db="EMBL/GenBank/DDBJ databases">
        <authorList>
            <person name="Yoon J."/>
        </authorList>
    </citation>
    <scope>NUCLEOTIDE SEQUENCE [LARGE SCALE GENOMIC DNA]</scope>
    <source>
        <strain evidence="5 6">DJ-13</strain>
    </source>
</reference>
<dbReference type="EMBL" id="JAAWWL010000002">
    <property type="protein sequence ID" value="NKI33190.1"/>
    <property type="molecule type" value="Genomic_DNA"/>
</dbReference>
<dbReference type="Gene3D" id="3.10.180.10">
    <property type="entry name" value="2,3-Dihydroxybiphenyl 1,2-Dioxygenase, domain 1"/>
    <property type="match status" value="1"/>
</dbReference>
<feature type="domain" description="VOC" evidence="4">
    <location>
        <begin position="5"/>
        <end position="116"/>
    </location>
</feature>
<dbReference type="InterPro" id="IPR004360">
    <property type="entry name" value="Glyas_Fos-R_dOase_dom"/>
</dbReference>
<comment type="caution">
    <text evidence="5">The sequence shown here is derived from an EMBL/GenBank/DDBJ whole genome shotgun (WGS) entry which is preliminary data.</text>
</comment>
<dbReference type="CDD" id="cd08349">
    <property type="entry name" value="BLMA_like"/>
    <property type="match status" value="1"/>
</dbReference>
<dbReference type="InterPro" id="IPR037523">
    <property type="entry name" value="VOC_core"/>
</dbReference>
<dbReference type="SUPFAM" id="SSF54593">
    <property type="entry name" value="Glyoxalase/Bleomycin resistance protein/Dihydroxybiphenyl dioxygenase"/>
    <property type="match status" value="1"/>
</dbReference>
<dbReference type="InterPro" id="IPR000335">
    <property type="entry name" value="Bleomycin-R"/>
</dbReference>
<dbReference type="InterPro" id="IPR029068">
    <property type="entry name" value="Glyas_Bleomycin-R_OHBP_Dase"/>
</dbReference>
<evidence type="ECO:0000313" key="5">
    <source>
        <dbReference type="EMBL" id="NKI33190.1"/>
    </source>
</evidence>
<dbReference type="Proteomes" id="UP000718451">
    <property type="component" value="Unassembled WGS sequence"/>
</dbReference>
<keyword evidence="3" id="KW-0046">Antibiotic resistance</keyword>
<evidence type="ECO:0000256" key="2">
    <source>
        <dbReference type="ARBA" id="ARBA00021572"/>
    </source>
</evidence>
<dbReference type="RefSeq" id="WP_168553336.1">
    <property type="nucleotide sequence ID" value="NZ_JAAWWL010000002.1"/>
</dbReference>
<protein>
    <recommendedName>
        <fullName evidence="2">Bleomycin resistance protein</fullName>
    </recommendedName>
</protein>
<comment type="similarity">
    <text evidence="1">Belongs to the bleomycin resistance protein family.</text>
</comment>
<name>A0ABX1GW32_9FLAO</name>
<dbReference type="PROSITE" id="PS51819">
    <property type="entry name" value="VOC"/>
    <property type="match status" value="1"/>
</dbReference>
<evidence type="ECO:0000259" key="4">
    <source>
        <dbReference type="PROSITE" id="PS51819"/>
    </source>
</evidence>
<evidence type="ECO:0000313" key="6">
    <source>
        <dbReference type="Proteomes" id="UP000718451"/>
    </source>
</evidence>
<keyword evidence="6" id="KW-1185">Reference proteome</keyword>
<evidence type="ECO:0000256" key="3">
    <source>
        <dbReference type="ARBA" id="ARBA00023251"/>
    </source>
</evidence>
<gene>
    <name evidence="5" type="ORF">HCU67_14635</name>
</gene>
<dbReference type="Pfam" id="PF00903">
    <property type="entry name" value="Glyoxalase"/>
    <property type="match status" value="1"/>
</dbReference>
<proteinExistence type="inferred from homology"/>
<sequence>MEHLQVAEPVLASLDIYKTVEFYQTKLGFDRVGWKDKNYAIVHRDNISIHFWKCNNKIHPENTSCYIRVKDVDGLFKELEPMGVIHPNGPLDDQPWGMREFAILDGDGNMIRFGQSSTVT</sequence>
<evidence type="ECO:0000256" key="1">
    <source>
        <dbReference type="ARBA" id="ARBA00011051"/>
    </source>
</evidence>